<feature type="region of interest" description="Disordered" evidence="6">
    <location>
        <begin position="283"/>
        <end position="315"/>
    </location>
</feature>
<keyword evidence="7" id="KW-0472">Membrane</keyword>
<name>A0A495II23_9MICO</name>
<organism evidence="9 10">
    <name type="scientific">Frondihabitans australicus</name>
    <dbReference type="NCBI Taxonomy" id="386892"/>
    <lineage>
        <taxon>Bacteria</taxon>
        <taxon>Bacillati</taxon>
        <taxon>Actinomycetota</taxon>
        <taxon>Actinomycetes</taxon>
        <taxon>Micrococcales</taxon>
        <taxon>Microbacteriaceae</taxon>
        <taxon>Frondihabitans</taxon>
    </lineage>
</organism>
<dbReference type="GO" id="GO:0016491">
    <property type="term" value="F:oxidoreductase activity"/>
    <property type="evidence" value="ECO:0007669"/>
    <property type="project" value="UniProtKB-KW"/>
</dbReference>
<dbReference type="Gene3D" id="3.40.30.10">
    <property type="entry name" value="Glutaredoxin"/>
    <property type="match status" value="1"/>
</dbReference>
<dbReference type="CDD" id="cd02972">
    <property type="entry name" value="DsbA_family"/>
    <property type="match status" value="1"/>
</dbReference>
<comment type="caution">
    <text evidence="9">The sequence shown here is derived from an EMBL/GenBank/DDBJ whole genome shotgun (WGS) entry which is preliminary data.</text>
</comment>
<gene>
    <name evidence="9" type="ORF">C8E83_2495</name>
</gene>
<dbReference type="SUPFAM" id="SSF52833">
    <property type="entry name" value="Thioredoxin-like"/>
    <property type="match status" value="1"/>
</dbReference>
<keyword evidence="7" id="KW-1133">Transmembrane helix</keyword>
<dbReference type="RefSeq" id="WP_121370156.1">
    <property type="nucleotide sequence ID" value="NZ_RBKS01000001.1"/>
</dbReference>
<dbReference type="AlphaFoldDB" id="A0A495II23"/>
<evidence type="ECO:0000313" key="10">
    <source>
        <dbReference type="Proteomes" id="UP000280008"/>
    </source>
</evidence>
<dbReference type="GO" id="GO:0016853">
    <property type="term" value="F:isomerase activity"/>
    <property type="evidence" value="ECO:0007669"/>
    <property type="project" value="UniProtKB-KW"/>
</dbReference>
<evidence type="ECO:0000256" key="3">
    <source>
        <dbReference type="ARBA" id="ARBA00023002"/>
    </source>
</evidence>
<keyword evidence="10" id="KW-1185">Reference proteome</keyword>
<dbReference type="OrthoDB" id="117402at2"/>
<evidence type="ECO:0000256" key="4">
    <source>
        <dbReference type="ARBA" id="ARBA00023157"/>
    </source>
</evidence>
<evidence type="ECO:0000256" key="5">
    <source>
        <dbReference type="ARBA" id="ARBA00023284"/>
    </source>
</evidence>
<feature type="transmembrane region" description="Helical" evidence="7">
    <location>
        <begin position="31"/>
        <end position="54"/>
    </location>
</feature>
<evidence type="ECO:0000256" key="1">
    <source>
        <dbReference type="ARBA" id="ARBA00005791"/>
    </source>
</evidence>
<dbReference type="Pfam" id="PF13462">
    <property type="entry name" value="Thioredoxin_4"/>
    <property type="match status" value="1"/>
</dbReference>
<dbReference type="PANTHER" id="PTHR13887:SF14">
    <property type="entry name" value="DISULFIDE BOND FORMATION PROTEIN D"/>
    <property type="match status" value="1"/>
</dbReference>
<feature type="domain" description="Thioredoxin-like fold" evidence="8">
    <location>
        <begin position="103"/>
        <end position="275"/>
    </location>
</feature>
<dbReference type="InterPro" id="IPR036249">
    <property type="entry name" value="Thioredoxin-like_sf"/>
</dbReference>
<reference evidence="9 10" key="1">
    <citation type="submission" date="2018-10" db="EMBL/GenBank/DDBJ databases">
        <title>Sequencing the genomes of 1000 actinobacteria strains.</title>
        <authorList>
            <person name="Klenk H.-P."/>
        </authorList>
    </citation>
    <scope>NUCLEOTIDE SEQUENCE [LARGE SCALE GENOMIC DNA]</scope>
    <source>
        <strain evidence="9 10">DSM 17894</strain>
    </source>
</reference>
<evidence type="ECO:0000256" key="7">
    <source>
        <dbReference type="SAM" id="Phobius"/>
    </source>
</evidence>
<keyword evidence="3" id="KW-0560">Oxidoreductase</keyword>
<accession>A0A495II23</accession>
<protein>
    <submittedName>
        <fullName evidence="9">Protein-disulfide isomerase</fullName>
    </submittedName>
</protein>
<keyword evidence="7" id="KW-0812">Transmembrane</keyword>
<dbReference type="InterPro" id="IPR012336">
    <property type="entry name" value="Thioredoxin-like_fold"/>
</dbReference>
<keyword evidence="4" id="KW-1015">Disulfide bond</keyword>
<proteinExistence type="inferred from homology"/>
<feature type="region of interest" description="Disordered" evidence="6">
    <location>
        <begin position="1"/>
        <end position="23"/>
    </location>
</feature>
<dbReference type="Proteomes" id="UP000280008">
    <property type="component" value="Unassembled WGS sequence"/>
</dbReference>
<keyword evidence="2" id="KW-0732">Signal</keyword>
<keyword evidence="5" id="KW-0676">Redox-active center</keyword>
<evidence type="ECO:0000256" key="6">
    <source>
        <dbReference type="SAM" id="MobiDB-lite"/>
    </source>
</evidence>
<dbReference type="PANTHER" id="PTHR13887">
    <property type="entry name" value="GLUTATHIONE S-TRANSFERASE KAPPA"/>
    <property type="match status" value="1"/>
</dbReference>
<evidence type="ECO:0000256" key="2">
    <source>
        <dbReference type="ARBA" id="ARBA00022729"/>
    </source>
</evidence>
<keyword evidence="9" id="KW-0413">Isomerase</keyword>
<comment type="similarity">
    <text evidence="1">Belongs to the thioredoxin family. DsbA subfamily.</text>
</comment>
<evidence type="ECO:0000259" key="8">
    <source>
        <dbReference type="Pfam" id="PF13462"/>
    </source>
</evidence>
<sequence>MSDTGRNRRREAAREKAQLARRRQKRRARGARWAIQGAIALVVVAVVVVVIVVVRGSSQPSDRTPQNMAGDGITIGQGFKAVRAGAGAVTRSPAPTSTAKADTVQITVYSDYLCPFCASFEKTNDSYIRQLVDSGAATITFHPIAILNAQSQSTKYSQRAANAAACVATYSPDAFFDFNAAMFRRQPAEGTPGLTNAQLVSLIEGVNGVTNTSRIEKCVDAGTFSSWVTDATTRAVTGPLPGSTLAKVKSTPTILVDGAPYKFSTPFTTSEFRNFVVTAAGNSYNDSATATPTPTPTPSSTPRPGNTKIGTPAPK</sequence>
<evidence type="ECO:0000313" key="9">
    <source>
        <dbReference type="EMBL" id="RKR75350.1"/>
    </source>
</evidence>
<dbReference type="EMBL" id="RBKS01000001">
    <property type="protein sequence ID" value="RKR75350.1"/>
    <property type="molecule type" value="Genomic_DNA"/>
</dbReference>